<protein>
    <submittedName>
        <fullName evidence="3">Membrane protein</fullName>
    </submittedName>
</protein>
<keyword evidence="4" id="KW-1185">Reference proteome</keyword>
<reference evidence="3 4" key="1">
    <citation type="submission" date="2023-07" db="EMBL/GenBank/DDBJ databases">
        <title>Sorghum-associated microbial communities from plants grown in Nebraska, USA.</title>
        <authorList>
            <person name="Schachtman D."/>
        </authorList>
    </citation>
    <scope>NUCLEOTIDE SEQUENCE [LARGE SCALE GENOMIC DNA]</scope>
    <source>
        <strain evidence="3 4">584</strain>
    </source>
</reference>
<dbReference type="EMBL" id="JAVDPW010000005">
    <property type="protein sequence ID" value="MDR6290792.1"/>
    <property type="molecule type" value="Genomic_DNA"/>
</dbReference>
<dbReference type="PANTHER" id="PTHR38593">
    <property type="entry name" value="BLR2558 PROTEIN"/>
    <property type="match status" value="1"/>
</dbReference>
<evidence type="ECO:0000313" key="3">
    <source>
        <dbReference type="EMBL" id="MDR6290792.1"/>
    </source>
</evidence>
<comment type="caution">
    <text evidence="3">The sequence shown here is derived from an EMBL/GenBank/DDBJ whole genome shotgun (WGS) entry which is preliminary data.</text>
</comment>
<evidence type="ECO:0000313" key="4">
    <source>
        <dbReference type="Proteomes" id="UP001262410"/>
    </source>
</evidence>
<accession>A0ABU1JQ99</accession>
<dbReference type="Pfam" id="PF13628">
    <property type="entry name" value="DUF4142"/>
    <property type="match status" value="1"/>
</dbReference>
<gene>
    <name evidence="3" type="ORF">E9232_003318</name>
</gene>
<evidence type="ECO:0000259" key="2">
    <source>
        <dbReference type="Pfam" id="PF13628"/>
    </source>
</evidence>
<keyword evidence="1" id="KW-0732">Signal</keyword>
<organism evidence="3 4">
    <name type="scientific">Inquilinus ginsengisoli</name>
    <dbReference type="NCBI Taxonomy" id="363840"/>
    <lineage>
        <taxon>Bacteria</taxon>
        <taxon>Pseudomonadati</taxon>
        <taxon>Pseudomonadota</taxon>
        <taxon>Alphaproteobacteria</taxon>
        <taxon>Rhodospirillales</taxon>
        <taxon>Rhodospirillaceae</taxon>
        <taxon>Inquilinus</taxon>
    </lineage>
</organism>
<dbReference type="InterPro" id="IPR025419">
    <property type="entry name" value="DUF4142"/>
</dbReference>
<dbReference type="RefSeq" id="WP_309795496.1">
    <property type="nucleotide sequence ID" value="NZ_JAVDPW010000005.1"/>
</dbReference>
<proteinExistence type="predicted"/>
<feature type="chain" id="PRO_5047297151" evidence="1">
    <location>
        <begin position="21"/>
        <end position="183"/>
    </location>
</feature>
<dbReference type="Proteomes" id="UP001262410">
    <property type="component" value="Unassembled WGS sequence"/>
</dbReference>
<dbReference type="PROSITE" id="PS51257">
    <property type="entry name" value="PROKAR_LIPOPROTEIN"/>
    <property type="match status" value="1"/>
</dbReference>
<feature type="signal peptide" evidence="1">
    <location>
        <begin position="1"/>
        <end position="20"/>
    </location>
</feature>
<sequence length="183" mass="19500">MRSVLLLSSVAVLGSLLLGACSKENEPAAVLASLAPASQMDPANYAQTAGMSDLFEVEAGRVAAKRGRSAEVRQFATMMVRDHTASTAKIRSAIAASNLPIQLPAKLDPQHQDELAALKSARRSEFDRLYIDGQVEGHQQALKLQQSYGDSGSDPNLKAVALELAPIVEHHLSEAQTIQSGLQ</sequence>
<evidence type="ECO:0000256" key="1">
    <source>
        <dbReference type="SAM" id="SignalP"/>
    </source>
</evidence>
<dbReference type="Gene3D" id="1.20.1260.10">
    <property type="match status" value="1"/>
</dbReference>
<dbReference type="PANTHER" id="PTHR38593:SF1">
    <property type="entry name" value="BLR2558 PROTEIN"/>
    <property type="match status" value="1"/>
</dbReference>
<dbReference type="InterPro" id="IPR012347">
    <property type="entry name" value="Ferritin-like"/>
</dbReference>
<feature type="domain" description="DUF4142" evidence="2">
    <location>
        <begin position="43"/>
        <end position="178"/>
    </location>
</feature>
<name>A0ABU1JQ99_9PROT</name>